<reference evidence="2" key="1">
    <citation type="submission" date="2022-11" db="UniProtKB">
        <authorList>
            <consortium name="WormBaseParasite"/>
        </authorList>
    </citation>
    <scope>IDENTIFICATION</scope>
</reference>
<dbReference type="AlphaFoldDB" id="A0A914Q620"/>
<name>A0A914Q620_9BILA</name>
<dbReference type="Proteomes" id="UP000887578">
    <property type="component" value="Unplaced"/>
</dbReference>
<evidence type="ECO:0000313" key="2">
    <source>
        <dbReference type="WBParaSite" id="PDA_v2.g2260.t1"/>
    </source>
</evidence>
<accession>A0A914Q620</accession>
<evidence type="ECO:0000313" key="1">
    <source>
        <dbReference type="Proteomes" id="UP000887578"/>
    </source>
</evidence>
<organism evidence="1 2">
    <name type="scientific">Panagrolaimus davidi</name>
    <dbReference type="NCBI Taxonomy" id="227884"/>
    <lineage>
        <taxon>Eukaryota</taxon>
        <taxon>Metazoa</taxon>
        <taxon>Ecdysozoa</taxon>
        <taxon>Nematoda</taxon>
        <taxon>Chromadorea</taxon>
        <taxon>Rhabditida</taxon>
        <taxon>Tylenchina</taxon>
        <taxon>Panagrolaimomorpha</taxon>
        <taxon>Panagrolaimoidea</taxon>
        <taxon>Panagrolaimidae</taxon>
        <taxon>Panagrolaimus</taxon>
    </lineage>
</organism>
<dbReference type="WBParaSite" id="PDA_v2.g2260.t1">
    <property type="protein sequence ID" value="PDA_v2.g2260.t1"/>
    <property type="gene ID" value="PDA_v2.g2260"/>
</dbReference>
<keyword evidence="1" id="KW-1185">Reference proteome</keyword>
<proteinExistence type="predicted"/>
<protein>
    <submittedName>
        <fullName evidence="2">Uncharacterized protein</fullName>
    </submittedName>
</protein>
<sequence length="78" mass="9146">MLNIKHTNTTPDYDDEAVIQAVEMPLPIIPPVRPQLQNQNQNFVNPNLSQNPFNEAQQQQIFMNQQMQMLMLQQQLQQ</sequence>